<keyword evidence="7" id="KW-1185">Reference proteome</keyword>
<dbReference type="InterPro" id="IPR050176">
    <property type="entry name" value="LTTR"/>
</dbReference>
<dbReference type="PROSITE" id="PS50931">
    <property type="entry name" value="HTH_LYSR"/>
    <property type="match status" value="1"/>
</dbReference>
<dbReference type="InterPro" id="IPR036390">
    <property type="entry name" value="WH_DNA-bd_sf"/>
</dbReference>
<evidence type="ECO:0000256" key="2">
    <source>
        <dbReference type="ARBA" id="ARBA00023015"/>
    </source>
</evidence>
<reference evidence="6" key="1">
    <citation type="submission" date="2023-07" db="EMBL/GenBank/DDBJ databases">
        <authorList>
            <person name="Kim M.K."/>
        </authorList>
    </citation>
    <scope>NUCLEOTIDE SEQUENCE</scope>
    <source>
        <strain evidence="6">CA1-15</strain>
    </source>
</reference>
<dbReference type="PRINTS" id="PR00039">
    <property type="entry name" value="HTHLYSR"/>
</dbReference>
<dbReference type="Pfam" id="PF03466">
    <property type="entry name" value="LysR_substrate"/>
    <property type="match status" value="1"/>
</dbReference>
<name>A0ABT8ZWX8_9SPHN</name>
<dbReference type="RefSeq" id="WP_304560502.1">
    <property type="nucleotide sequence ID" value="NZ_JAUQSZ010000003.1"/>
</dbReference>
<sequence>MPVNLPTTLLRSFVAIVDSGSMLNASEQVFVTQSALSLQIKRLEELLQQSLFLREGRRLSLTPAGDMMLDYARRVLSLHDEAVAAVSSGRFAGPARVGMVQDFAETLLTGLLAQFSELHPDAQIYARVAGTAELQGLLERRQLDIVLGFGAAADPLGIATAAMSWYGDAALVDRGVLPLAVLETPCRFREAAIRALDDAGRPYRITVETPNLTTLRSAVQAGLGLTCRTHLLLKDVAPLDDPRLPELPRVACILQAADGLDVATQRLADLARETVLALQEPVREPVLA</sequence>
<evidence type="ECO:0000313" key="6">
    <source>
        <dbReference type="EMBL" id="MDO7842053.1"/>
    </source>
</evidence>
<keyword evidence="3" id="KW-0238">DNA-binding</keyword>
<dbReference type="InterPro" id="IPR036388">
    <property type="entry name" value="WH-like_DNA-bd_sf"/>
</dbReference>
<evidence type="ECO:0000256" key="4">
    <source>
        <dbReference type="ARBA" id="ARBA00023163"/>
    </source>
</evidence>
<dbReference type="InterPro" id="IPR000847">
    <property type="entry name" value="LysR_HTH_N"/>
</dbReference>
<evidence type="ECO:0000256" key="1">
    <source>
        <dbReference type="ARBA" id="ARBA00009437"/>
    </source>
</evidence>
<accession>A0ABT8ZWX8</accession>
<evidence type="ECO:0000256" key="3">
    <source>
        <dbReference type="ARBA" id="ARBA00023125"/>
    </source>
</evidence>
<dbReference type="Gene3D" id="1.10.10.10">
    <property type="entry name" value="Winged helix-like DNA-binding domain superfamily/Winged helix DNA-binding domain"/>
    <property type="match status" value="1"/>
</dbReference>
<evidence type="ECO:0000259" key="5">
    <source>
        <dbReference type="PROSITE" id="PS50931"/>
    </source>
</evidence>
<keyword evidence="4" id="KW-0804">Transcription</keyword>
<dbReference type="PANTHER" id="PTHR30579">
    <property type="entry name" value="TRANSCRIPTIONAL REGULATOR"/>
    <property type="match status" value="1"/>
</dbReference>
<dbReference type="SUPFAM" id="SSF53850">
    <property type="entry name" value="Periplasmic binding protein-like II"/>
    <property type="match status" value="1"/>
</dbReference>
<dbReference type="PANTHER" id="PTHR30579:SF7">
    <property type="entry name" value="HTH-TYPE TRANSCRIPTIONAL REGULATOR LRHA-RELATED"/>
    <property type="match status" value="1"/>
</dbReference>
<comment type="similarity">
    <text evidence="1">Belongs to the LysR transcriptional regulatory family.</text>
</comment>
<dbReference type="Gene3D" id="3.40.190.10">
    <property type="entry name" value="Periplasmic binding protein-like II"/>
    <property type="match status" value="2"/>
</dbReference>
<feature type="domain" description="HTH lysR-type" evidence="5">
    <location>
        <begin position="5"/>
        <end position="62"/>
    </location>
</feature>
<gene>
    <name evidence="6" type="ORF">Q5H94_06935</name>
</gene>
<dbReference type="SUPFAM" id="SSF46785">
    <property type="entry name" value="Winged helix' DNA-binding domain"/>
    <property type="match status" value="1"/>
</dbReference>
<comment type="caution">
    <text evidence="6">The sequence shown here is derived from an EMBL/GenBank/DDBJ whole genome shotgun (WGS) entry which is preliminary data.</text>
</comment>
<dbReference type="Proteomes" id="UP001176468">
    <property type="component" value="Unassembled WGS sequence"/>
</dbReference>
<keyword evidence="2" id="KW-0805">Transcription regulation</keyword>
<dbReference type="EMBL" id="JAUQSZ010000003">
    <property type="protein sequence ID" value="MDO7842053.1"/>
    <property type="molecule type" value="Genomic_DNA"/>
</dbReference>
<dbReference type="Pfam" id="PF00126">
    <property type="entry name" value="HTH_1"/>
    <property type="match status" value="1"/>
</dbReference>
<protein>
    <submittedName>
        <fullName evidence="6">LysR substrate-binding domain-containing protein</fullName>
    </submittedName>
</protein>
<organism evidence="6 7">
    <name type="scientific">Sphingomonas immobilis</name>
    <dbReference type="NCBI Taxonomy" id="3063997"/>
    <lineage>
        <taxon>Bacteria</taxon>
        <taxon>Pseudomonadati</taxon>
        <taxon>Pseudomonadota</taxon>
        <taxon>Alphaproteobacteria</taxon>
        <taxon>Sphingomonadales</taxon>
        <taxon>Sphingomonadaceae</taxon>
        <taxon>Sphingomonas</taxon>
    </lineage>
</organism>
<proteinExistence type="inferred from homology"/>
<evidence type="ECO:0000313" key="7">
    <source>
        <dbReference type="Proteomes" id="UP001176468"/>
    </source>
</evidence>
<dbReference type="InterPro" id="IPR005119">
    <property type="entry name" value="LysR_subst-bd"/>
</dbReference>